<dbReference type="EMBL" id="CP028918">
    <property type="protein sequence ID" value="AWB47586.1"/>
    <property type="molecule type" value="Genomic_DNA"/>
</dbReference>
<accession>A0A2S0UIE3</accession>
<evidence type="ECO:0000313" key="1">
    <source>
        <dbReference type="EMBL" id="AWB47586.1"/>
    </source>
</evidence>
<proteinExistence type="predicted"/>
<protein>
    <submittedName>
        <fullName evidence="1">Uncharacterized protein</fullName>
    </submittedName>
</protein>
<evidence type="ECO:0000313" key="2">
    <source>
        <dbReference type="Proteomes" id="UP000244496"/>
    </source>
</evidence>
<dbReference type="AlphaFoldDB" id="A0A2S0UIE3"/>
<gene>
    <name evidence="1" type="ORF">HYN69_02860</name>
</gene>
<sequence>MNDFVATDMVEPFSIDTLYKELEAVVAEKSLLSPDWSHVRKQLEELYRLATIPIRLTSPFPELCAYRLAHVMMRDARDSSDFARVLALLDEPCGQPAFGSRPHLLRVAALHRLRLLEPAAVSDADIKGSFEKALDLARRPEERGEEAGRRAVTQRVTANLIEQTGYLLGLPFAGRIDPDFVSEATPRGKWTVLIRGVPMIWMTEPLARLFYEESVKRIKPVIQFEWLVYPTVKFSGTNLKGMDATLAATLCLSEHDEDALRQAMSVERGHSVGTQLGSNENRLNKHLSGFRDKITALAAEQLEGANPVEGTIGAVNLRFATPLTHVGLLEKSAAPKAW</sequence>
<keyword evidence="2" id="KW-1185">Reference proteome</keyword>
<organism evidence="1 2">
    <name type="scientific">Paragemmobacter aquarius</name>
    <dbReference type="NCBI Taxonomy" id="2169400"/>
    <lineage>
        <taxon>Bacteria</taxon>
        <taxon>Pseudomonadati</taxon>
        <taxon>Pseudomonadota</taxon>
        <taxon>Alphaproteobacteria</taxon>
        <taxon>Rhodobacterales</taxon>
        <taxon>Paracoccaceae</taxon>
        <taxon>Paragemmobacter</taxon>
    </lineage>
</organism>
<dbReference type="Proteomes" id="UP000244496">
    <property type="component" value="Chromosome"/>
</dbReference>
<reference evidence="1 2" key="1">
    <citation type="submission" date="2018-04" db="EMBL/GenBank/DDBJ databases">
        <title>Genome sequencing of Gemmobacter.</title>
        <authorList>
            <person name="Yi H."/>
            <person name="Baek M.-G."/>
        </authorList>
    </citation>
    <scope>NUCLEOTIDE SEQUENCE [LARGE SCALE GENOMIC DNA]</scope>
    <source>
        <strain evidence="1 2">HYN0069</strain>
    </source>
</reference>
<dbReference type="RefSeq" id="WP_108434413.1">
    <property type="nucleotide sequence ID" value="NZ_CP028918.1"/>
</dbReference>
<dbReference type="KEGG" id="geh:HYN69_02860"/>
<name>A0A2S0UIE3_9RHOB</name>